<keyword evidence="4 7" id="KW-0812">Transmembrane</keyword>
<dbReference type="InterPro" id="IPR020846">
    <property type="entry name" value="MFS_dom"/>
</dbReference>
<proteinExistence type="predicted"/>
<feature type="transmembrane region" description="Helical" evidence="7">
    <location>
        <begin position="89"/>
        <end position="110"/>
    </location>
</feature>
<keyword evidence="3" id="KW-1003">Cell membrane</keyword>
<evidence type="ECO:0000313" key="10">
    <source>
        <dbReference type="Proteomes" id="UP001595833"/>
    </source>
</evidence>
<protein>
    <submittedName>
        <fullName evidence="9">MFS transporter</fullName>
    </submittedName>
</protein>
<dbReference type="PANTHER" id="PTHR23513">
    <property type="entry name" value="INTEGRAL MEMBRANE EFFLUX PROTEIN-RELATED"/>
    <property type="match status" value="1"/>
</dbReference>
<dbReference type="RefSeq" id="WP_344039069.1">
    <property type="nucleotide sequence ID" value="NZ_BAAAKE010000014.1"/>
</dbReference>
<name>A0ABV9Y480_9PSEU</name>
<dbReference type="PANTHER" id="PTHR23513:SF11">
    <property type="entry name" value="STAPHYLOFERRIN A TRANSPORTER"/>
    <property type="match status" value="1"/>
</dbReference>
<evidence type="ECO:0000256" key="2">
    <source>
        <dbReference type="ARBA" id="ARBA00022448"/>
    </source>
</evidence>
<feature type="transmembrane region" description="Helical" evidence="7">
    <location>
        <begin position="295"/>
        <end position="315"/>
    </location>
</feature>
<keyword evidence="6 7" id="KW-0472">Membrane</keyword>
<keyword evidence="10" id="KW-1185">Reference proteome</keyword>
<dbReference type="EMBL" id="JBHSJB010000025">
    <property type="protein sequence ID" value="MFC5057028.1"/>
    <property type="molecule type" value="Genomic_DNA"/>
</dbReference>
<feature type="transmembrane region" description="Helical" evidence="7">
    <location>
        <begin position="355"/>
        <end position="374"/>
    </location>
</feature>
<dbReference type="InterPro" id="IPR010290">
    <property type="entry name" value="TM_effector"/>
</dbReference>
<organism evidence="9 10">
    <name type="scientific">Saccharothrix xinjiangensis</name>
    <dbReference type="NCBI Taxonomy" id="204798"/>
    <lineage>
        <taxon>Bacteria</taxon>
        <taxon>Bacillati</taxon>
        <taxon>Actinomycetota</taxon>
        <taxon>Actinomycetes</taxon>
        <taxon>Pseudonocardiales</taxon>
        <taxon>Pseudonocardiaceae</taxon>
        <taxon>Saccharothrix</taxon>
    </lineage>
</organism>
<feature type="transmembrane region" description="Helical" evidence="7">
    <location>
        <begin position="27"/>
        <end position="50"/>
    </location>
</feature>
<dbReference type="PROSITE" id="PS50850">
    <property type="entry name" value="MFS"/>
    <property type="match status" value="1"/>
</dbReference>
<evidence type="ECO:0000256" key="1">
    <source>
        <dbReference type="ARBA" id="ARBA00004651"/>
    </source>
</evidence>
<dbReference type="SUPFAM" id="SSF103473">
    <property type="entry name" value="MFS general substrate transporter"/>
    <property type="match status" value="1"/>
</dbReference>
<dbReference type="InterPro" id="IPR036259">
    <property type="entry name" value="MFS_trans_sf"/>
</dbReference>
<gene>
    <name evidence="9" type="ORF">ACFPFM_25180</name>
</gene>
<evidence type="ECO:0000256" key="5">
    <source>
        <dbReference type="ARBA" id="ARBA00022989"/>
    </source>
</evidence>
<evidence type="ECO:0000256" key="6">
    <source>
        <dbReference type="ARBA" id="ARBA00023136"/>
    </source>
</evidence>
<accession>A0ABV9Y480</accession>
<comment type="caution">
    <text evidence="9">The sequence shown here is derived from an EMBL/GenBank/DDBJ whole genome shotgun (WGS) entry which is preliminary data.</text>
</comment>
<dbReference type="Proteomes" id="UP001595833">
    <property type="component" value="Unassembled WGS sequence"/>
</dbReference>
<keyword evidence="2" id="KW-0813">Transport</keyword>
<feature type="transmembrane region" description="Helical" evidence="7">
    <location>
        <begin position="153"/>
        <end position="176"/>
    </location>
</feature>
<feature type="transmembrane region" description="Helical" evidence="7">
    <location>
        <begin position="268"/>
        <end position="288"/>
    </location>
</feature>
<dbReference type="Gene3D" id="1.20.1250.20">
    <property type="entry name" value="MFS general substrate transporter like domains"/>
    <property type="match status" value="1"/>
</dbReference>
<feature type="transmembrane region" description="Helical" evidence="7">
    <location>
        <begin position="182"/>
        <end position="202"/>
    </location>
</feature>
<sequence length="426" mass="45120">MDDRRHNETGGRFKYAFAALRIPNFRFYLTGQSVACTGIWMQVMALDWLVLELTGSPTAVGLTMAAQSLPVLFLGAAGGIVADRYSKRVVLIATQSACVVLNFAMASLSVSGHVRIQHVYVFAVALGMVFVVDNPARQVFTGEMVPMWCIRGAIALNSAVFHGSRLIGPIAAAMLIHTEGMGWVFAVSAACHLFSLLVLTLIRSGDPVTDQAAAAGPILVRSVLRDVVAEPRVVWTLFLVAVIGTFGLKFPVVLAAMADSTFDGGAQLYGLFNVALAAGSVVGAILGGRCARTRLRVVVVLAVVFGCTQAIAAVVPALEVFLIALIALGASNLAFQTVANSSLQVWTRPEVRGRVMGLYMLALIGGAPLGGPAVGWVCTLFGPRTGMVVCGVVPLAAAALVGASLHRPEPRWHSPRRERRRLFRSG</sequence>
<feature type="domain" description="Major facilitator superfamily (MFS) profile" evidence="8">
    <location>
        <begin position="184"/>
        <end position="426"/>
    </location>
</feature>
<evidence type="ECO:0000313" key="9">
    <source>
        <dbReference type="EMBL" id="MFC5057028.1"/>
    </source>
</evidence>
<evidence type="ECO:0000259" key="8">
    <source>
        <dbReference type="PROSITE" id="PS50850"/>
    </source>
</evidence>
<dbReference type="Pfam" id="PF05977">
    <property type="entry name" value="MFS_3"/>
    <property type="match status" value="1"/>
</dbReference>
<feature type="transmembrane region" description="Helical" evidence="7">
    <location>
        <begin position="233"/>
        <end position="256"/>
    </location>
</feature>
<feature type="transmembrane region" description="Helical" evidence="7">
    <location>
        <begin position="321"/>
        <end position="343"/>
    </location>
</feature>
<evidence type="ECO:0000256" key="3">
    <source>
        <dbReference type="ARBA" id="ARBA00022475"/>
    </source>
</evidence>
<feature type="transmembrane region" description="Helical" evidence="7">
    <location>
        <begin position="116"/>
        <end position="132"/>
    </location>
</feature>
<keyword evidence="5 7" id="KW-1133">Transmembrane helix</keyword>
<feature type="transmembrane region" description="Helical" evidence="7">
    <location>
        <begin position="386"/>
        <end position="406"/>
    </location>
</feature>
<evidence type="ECO:0000256" key="7">
    <source>
        <dbReference type="SAM" id="Phobius"/>
    </source>
</evidence>
<reference evidence="10" key="1">
    <citation type="journal article" date="2019" name="Int. J. Syst. Evol. Microbiol.">
        <title>The Global Catalogue of Microorganisms (GCM) 10K type strain sequencing project: providing services to taxonomists for standard genome sequencing and annotation.</title>
        <authorList>
            <consortium name="The Broad Institute Genomics Platform"/>
            <consortium name="The Broad Institute Genome Sequencing Center for Infectious Disease"/>
            <person name="Wu L."/>
            <person name="Ma J."/>
        </authorList>
    </citation>
    <scope>NUCLEOTIDE SEQUENCE [LARGE SCALE GENOMIC DNA]</scope>
    <source>
        <strain evidence="10">KCTC 12848</strain>
    </source>
</reference>
<evidence type="ECO:0000256" key="4">
    <source>
        <dbReference type="ARBA" id="ARBA00022692"/>
    </source>
</evidence>
<comment type="subcellular location">
    <subcellularLocation>
        <location evidence="1">Cell membrane</location>
        <topology evidence="1">Multi-pass membrane protein</topology>
    </subcellularLocation>
</comment>
<feature type="transmembrane region" description="Helical" evidence="7">
    <location>
        <begin position="62"/>
        <end position="82"/>
    </location>
</feature>
<dbReference type="CDD" id="cd06173">
    <property type="entry name" value="MFS_MefA_like"/>
    <property type="match status" value="1"/>
</dbReference>